<dbReference type="InterPro" id="IPR022893">
    <property type="entry name" value="Shikimate_DH_fam"/>
</dbReference>
<feature type="binding site" evidence="8">
    <location>
        <position position="249"/>
    </location>
    <ligand>
        <name>NADP(+)</name>
        <dbReference type="ChEBI" id="CHEBI:58349"/>
    </ligand>
</feature>
<dbReference type="GO" id="GO:0050661">
    <property type="term" value="F:NADP binding"/>
    <property type="evidence" value="ECO:0007669"/>
    <property type="project" value="InterPro"/>
</dbReference>
<sequence length="288" mass="29690">MSDAVDRYVVLGNPVEHSQSPFMQQAFAAQLGERIEYGRLLCALDGFADAVRAFAAGGGRGCNVTMPFKFEACTLATRHSPRARLAGACNTLRFDGADWLGDNTDGIGLVVDIERNAGVPLAGRRVLMVGAGGAAAGALGPLLGAGPAEMVVANRSVGRAVELVERHRPVVDAQPAGSRTRLAAAPLDDCGSGFDLVVNASASSLKGASLALPEGVLRAGGLAVDMAYGPAAHGFLRWAEAQGATGRDGLGMLVEQGAEAYAMWRGRRPATAAVLAALRERVDTAPAR</sequence>
<evidence type="ECO:0000256" key="3">
    <source>
        <dbReference type="ARBA" id="ARBA00022605"/>
    </source>
</evidence>
<dbReference type="SUPFAM" id="SSF51735">
    <property type="entry name" value="NAD(P)-binding Rossmann-fold domains"/>
    <property type="match status" value="1"/>
</dbReference>
<keyword evidence="6 8" id="KW-0057">Aromatic amino acid biosynthesis</keyword>
<feature type="binding site" evidence="8">
    <location>
        <begin position="130"/>
        <end position="134"/>
    </location>
    <ligand>
        <name>NADP(+)</name>
        <dbReference type="ChEBI" id="CHEBI:58349"/>
    </ligand>
</feature>
<evidence type="ECO:0000259" key="10">
    <source>
        <dbReference type="Pfam" id="PF08501"/>
    </source>
</evidence>
<dbReference type="Pfam" id="PF01488">
    <property type="entry name" value="Shikimate_DH"/>
    <property type="match status" value="1"/>
</dbReference>
<accession>A0A7Y6NM76</accession>
<feature type="binding site" evidence="8">
    <location>
        <begin position="18"/>
        <end position="20"/>
    </location>
    <ligand>
        <name>shikimate</name>
        <dbReference type="ChEBI" id="CHEBI:36208"/>
    </ligand>
</feature>
<feature type="binding site" evidence="8">
    <location>
        <position position="105"/>
    </location>
    <ligand>
        <name>shikimate</name>
        <dbReference type="ChEBI" id="CHEBI:36208"/>
    </ligand>
</feature>
<dbReference type="InterPro" id="IPR041121">
    <property type="entry name" value="SDH_C"/>
</dbReference>
<evidence type="ECO:0000313" key="13">
    <source>
        <dbReference type="Proteomes" id="UP000529637"/>
    </source>
</evidence>
<evidence type="ECO:0000259" key="11">
    <source>
        <dbReference type="Pfam" id="PF18317"/>
    </source>
</evidence>
<evidence type="ECO:0000256" key="7">
    <source>
        <dbReference type="ARBA" id="ARBA00049442"/>
    </source>
</evidence>
<dbReference type="Pfam" id="PF18317">
    <property type="entry name" value="SDH_C"/>
    <property type="match status" value="1"/>
</dbReference>
<keyword evidence="4 8" id="KW-0521">NADP</keyword>
<evidence type="ECO:0000313" key="12">
    <source>
        <dbReference type="EMBL" id="NUZ05709.1"/>
    </source>
</evidence>
<evidence type="ECO:0000256" key="5">
    <source>
        <dbReference type="ARBA" id="ARBA00023002"/>
    </source>
</evidence>
<feature type="active site" description="Proton acceptor" evidence="8">
    <location>
        <position position="69"/>
    </location>
</feature>
<evidence type="ECO:0000256" key="4">
    <source>
        <dbReference type="ARBA" id="ARBA00022857"/>
    </source>
</evidence>
<dbReference type="NCBIfam" id="TIGR00507">
    <property type="entry name" value="aroE"/>
    <property type="match status" value="1"/>
</dbReference>
<evidence type="ECO:0000256" key="1">
    <source>
        <dbReference type="ARBA" id="ARBA00004871"/>
    </source>
</evidence>
<dbReference type="HAMAP" id="MF_00222">
    <property type="entry name" value="Shikimate_DH_AroE"/>
    <property type="match status" value="1"/>
</dbReference>
<dbReference type="Proteomes" id="UP000529637">
    <property type="component" value="Unassembled WGS sequence"/>
</dbReference>
<keyword evidence="3 8" id="KW-0028">Amino-acid biosynthesis</keyword>
<dbReference type="GO" id="GO:0019632">
    <property type="term" value="P:shikimate metabolic process"/>
    <property type="evidence" value="ECO:0007669"/>
    <property type="project" value="InterPro"/>
</dbReference>
<dbReference type="EC" id="1.1.1.25" evidence="2 8"/>
<comment type="function">
    <text evidence="8">Involved in the biosynthesis of the chorismate, which leads to the biosynthesis of aromatic amino acids. Catalyzes the reversible NADPH linked reduction of 3-dehydroshikimate (DHSA) to yield shikimate (SA).</text>
</comment>
<dbReference type="SUPFAM" id="SSF53223">
    <property type="entry name" value="Aminoacid dehydrogenase-like, N-terminal domain"/>
    <property type="match status" value="1"/>
</dbReference>
<evidence type="ECO:0000256" key="6">
    <source>
        <dbReference type="ARBA" id="ARBA00023141"/>
    </source>
</evidence>
<feature type="domain" description="SDH C-terminal" evidence="11">
    <location>
        <begin position="249"/>
        <end position="279"/>
    </location>
</feature>
<feature type="domain" description="Quinate/shikimate 5-dehydrogenase/glutamyl-tRNA reductase" evidence="9">
    <location>
        <begin position="120"/>
        <end position="170"/>
    </location>
</feature>
<evidence type="ECO:0000256" key="2">
    <source>
        <dbReference type="ARBA" id="ARBA00012962"/>
    </source>
</evidence>
<comment type="similarity">
    <text evidence="8">Belongs to the shikimate dehydrogenase family.</text>
</comment>
<dbReference type="InterPro" id="IPR011342">
    <property type="entry name" value="Shikimate_DH"/>
</dbReference>
<dbReference type="InterPro" id="IPR046346">
    <property type="entry name" value="Aminoacid_DH-like_N_sf"/>
</dbReference>
<dbReference type="Gene3D" id="3.40.50.10860">
    <property type="entry name" value="Leucine Dehydrogenase, chain A, domain 1"/>
    <property type="match status" value="1"/>
</dbReference>
<dbReference type="PANTHER" id="PTHR21089:SF1">
    <property type="entry name" value="BIFUNCTIONAL 3-DEHYDROQUINATE DEHYDRATASE_SHIKIMATE DEHYDROGENASE, CHLOROPLASTIC"/>
    <property type="match status" value="1"/>
</dbReference>
<dbReference type="PANTHER" id="PTHR21089">
    <property type="entry name" value="SHIKIMATE DEHYDROGENASE"/>
    <property type="match status" value="1"/>
</dbReference>
<comment type="catalytic activity">
    <reaction evidence="7 8">
        <text>shikimate + NADP(+) = 3-dehydroshikimate + NADPH + H(+)</text>
        <dbReference type="Rhea" id="RHEA:17737"/>
        <dbReference type="ChEBI" id="CHEBI:15378"/>
        <dbReference type="ChEBI" id="CHEBI:16630"/>
        <dbReference type="ChEBI" id="CHEBI:36208"/>
        <dbReference type="ChEBI" id="CHEBI:57783"/>
        <dbReference type="ChEBI" id="CHEBI:58349"/>
        <dbReference type="EC" id="1.1.1.25"/>
    </reaction>
</comment>
<dbReference type="RefSeq" id="WP_176067925.1">
    <property type="nucleotide sequence ID" value="NZ_JABWMJ010000003.1"/>
</dbReference>
<dbReference type="InterPro" id="IPR036291">
    <property type="entry name" value="NAD(P)-bd_dom_sf"/>
</dbReference>
<comment type="caution">
    <text evidence="12">The sequence shown here is derived from an EMBL/GenBank/DDBJ whole genome shotgun (WGS) entry which is preliminary data.</text>
</comment>
<dbReference type="GO" id="GO:0009073">
    <property type="term" value="P:aromatic amino acid family biosynthetic process"/>
    <property type="evidence" value="ECO:0007669"/>
    <property type="project" value="UniProtKB-KW"/>
</dbReference>
<dbReference type="InterPro" id="IPR013708">
    <property type="entry name" value="Shikimate_DH-bd_N"/>
</dbReference>
<dbReference type="GO" id="GO:0005829">
    <property type="term" value="C:cytosol"/>
    <property type="evidence" value="ECO:0007669"/>
    <property type="project" value="TreeGrafter"/>
</dbReference>
<dbReference type="Pfam" id="PF08501">
    <property type="entry name" value="Shikimate_dh_N"/>
    <property type="match status" value="1"/>
</dbReference>
<feature type="binding site" evidence="8">
    <location>
        <position position="65"/>
    </location>
    <ligand>
        <name>shikimate</name>
        <dbReference type="ChEBI" id="CHEBI:36208"/>
    </ligand>
</feature>
<comment type="subunit">
    <text evidence="8">Homodimer.</text>
</comment>
<dbReference type="GO" id="GO:0004764">
    <property type="term" value="F:shikimate 3-dehydrogenase (NADP+) activity"/>
    <property type="evidence" value="ECO:0007669"/>
    <property type="project" value="UniProtKB-UniRule"/>
</dbReference>
<dbReference type="GO" id="GO:0009423">
    <property type="term" value="P:chorismate biosynthetic process"/>
    <property type="evidence" value="ECO:0007669"/>
    <property type="project" value="UniProtKB-UniRule"/>
</dbReference>
<reference evidence="12 13" key="1">
    <citation type="submission" date="2020-06" db="EMBL/GenBank/DDBJ databases">
        <title>Schlegella sp. ID0723 isolated from air conditioner.</title>
        <authorList>
            <person name="Kim D.Y."/>
            <person name="Kim D.-U."/>
        </authorList>
    </citation>
    <scope>NUCLEOTIDE SEQUENCE [LARGE SCALE GENOMIC DNA]</scope>
    <source>
        <strain evidence="12 13">ID0723</strain>
    </source>
</reference>
<feature type="binding site" evidence="8">
    <location>
        <position position="90"/>
    </location>
    <ligand>
        <name>shikimate</name>
        <dbReference type="ChEBI" id="CHEBI:36208"/>
    </ligand>
</feature>
<dbReference type="NCBIfam" id="NF001310">
    <property type="entry name" value="PRK00258.1-2"/>
    <property type="match status" value="1"/>
</dbReference>
<dbReference type="Gene3D" id="3.40.50.720">
    <property type="entry name" value="NAD(P)-binding Rossmann-like Domain"/>
    <property type="match status" value="1"/>
</dbReference>
<keyword evidence="13" id="KW-1185">Reference proteome</keyword>
<feature type="binding site" evidence="8">
    <location>
        <position position="256"/>
    </location>
    <ligand>
        <name>shikimate</name>
        <dbReference type="ChEBI" id="CHEBI:36208"/>
    </ligand>
</feature>
<dbReference type="GO" id="GO:0008652">
    <property type="term" value="P:amino acid biosynthetic process"/>
    <property type="evidence" value="ECO:0007669"/>
    <property type="project" value="UniProtKB-KW"/>
</dbReference>
<gene>
    <name evidence="8 12" type="primary">aroE</name>
    <name evidence="12" type="ORF">HQN59_08025</name>
</gene>
<proteinExistence type="inferred from homology"/>
<dbReference type="UniPathway" id="UPA00053">
    <property type="reaction ID" value="UER00087"/>
</dbReference>
<comment type="caution">
    <text evidence="8">Lacks conserved residue(s) required for the propagation of feature annotation.</text>
</comment>
<protein>
    <recommendedName>
        <fullName evidence="2 8">Shikimate dehydrogenase (NADP(+))</fullName>
        <shortName evidence="8">SDH</shortName>
        <ecNumber evidence="2 8">1.1.1.25</ecNumber>
    </recommendedName>
</protein>
<feature type="binding site" evidence="8">
    <location>
        <position position="226"/>
    </location>
    <ligand>
        <name>NADP(+)</name>
        <dbReference type="ChEBI" id="CHEBI:58349"/>
    </ligand>
</feature>
<feature type="binding site" evidence="8">
    <location>
        <position position="228"/>
    </location>
    <ligand>
        <name>shikimate</name>
        <dbReference type="ChEBI" id="CHEBI:36208"/>
    </ligand>
</feature>
<dbReference type="InterPro" id="IPR006151">
    <property type="entry name" value="Shikm_DH/Glu-tRNA_Rdtase"/>
</dbReference>
<organism evidence="12 13">
    <name type="scientific">Piscinibacter koreensis</name>
    <dbReference type="NCBI Taxonomy" id="2742824"/>
    <lineage>
        <taxon>Bacteria</taxon>
        <taxon>Pseudomonadati</taxon>
        <taxon>Pseudomonadota</taxon>
        <taxon>Betaproteobacteria</taxon>
        <taxon>Burkholderiales</taxon>
        <taxon>Sphaerotilaceae</taxon>
        <taxon>Piscinibacter</taxon>
    </lineage>
</organism>
<dbReference type="EMBL" id="JABWMJ010000003">
    <property type="protein sequence ID" value="NUZ05709.1"/>
    <property type="molecule type" value="Genomic_DNA"/>
</dbReference>
<feature type="domain" description="Shikimate dehydrogenase substrate binding N-terminal" evidence="10">
    <location>
        <begin position="10"/>
        <end position="92"/>
    </location>
</feature>
<evidence type="ECO:0000259" key="9">
    <source>
        <dbReference type="Pfam" id="PF01488"/>
    </source>
</evidence>
<dbReference type="FunFam" id="3.40.50.10860:FF:000006">
    <property type="entry name" value="Shikimate dehydrogenase (NADP(+))"/>
    <property type="match status" value="1"/>
</dbReference>
<evidence type="ECO:0000256" key="8">
    <source>
        <dbReference type="HAMAP-Rule" id="MF_00222"/>
    </source>
</evidence>
<name>A0A7Y6NM76_9BURK</name>
<dbReference type="AlphaFoldDB" id="A0A7Y6NM76"/>
<keyword evidence="5 8" id="KW-0560">Oxidoreductase</keyword>
<comment type="pathway">
    <text evidence="1 8">Metabolic intermediate biosynthesis; chorismate biosynthesis; chorismate from D-erythrose 4-phosphate and phosphoenolpyruvate: step 4/7.</text>
</comment>